<name>A0A549T526_9HYPH</name>
<evidence type="ECO:0000256" key="3">
    <source>
        <dbReference type="ARBA" id="ARBA00023163"/>
    </source>
</evidence>
<dbReference type="InterPro" id="IPR000835">
    <property type="entry name" value="HTH_MarR-typ"/>
</dbReference>
<feature type="domain" description="HTH marR-type" evidence="4">
    <location>
        <begin position="7"/>
        <end position="141"/>
    </location>
</feature>
<dbReference type="GO" id="GO:0003700">
    <property type="term" value="F:DNA-binding transcription factor activity"/>
    <property type="evidence" value="ECO:0007669"/>
    <property type="project" value="InterPro"/>
</dbReference>
<sequence length="157" mass="16825">MHPQTHHDSLGFLLTDAARLLRGAFERRIAQAGLGVTPAEARTLLNIRALGDCRQLELAARMGIEPMTVCTFLDKLQGLGLIDRQPDPNDRRAKRVTLTAACEPLIESLREELDALLLMATAGMTRAEADALSSALGQISANLQADALAQPDPAACS</sequence>
<dbReference type="PROSITE" id="PS50995">
    <property type="entry name" value="HTH_MARR_2"/>
    <property type="match status" value="1"/>
</dbReference>
<organism evidence="5 6">
    <name type="scientific">Rhizobium straminoryzae</name>
    <dbReference type="NCBI Taxonomy" id="1387186"/>
    <lineage>
        <taxon>Bacteria</taxon>
        <taxon>Pseudomonadati</taxon>
        <taxon>Pseudomonadota</taxon>
        <taxon>Alphaproteobacteria</taxon>
        <taxon>Hyphomicrobiales</taxon>
        <taxon>Rhizobiaceae</taxon>
        <taxon>Rhizobium/Agrobacterium group</taxon>
        <taxon>Rhizobium</taxon>
    </lineage>
</organism>
<keyword evidence="2" id="KW-0238">DNA-binding</keyword>
<keyword evidence="6" id="KW-1185">Reference proteome</keyword>
<dbReference type="SMART" id="SM00347">
    <property type="entry name" value="HTH_MARR"/>
    <property type="match status" value="1"/>
</dbReference>
<keyword evidence="3" id="KW-0804">Transcription</keyword>
<dbReference type="InterPro" id="IPR039422">
    <property type="entry name" value="MarR/SlyA-like"/>
</dbReference>
<dbReference type="InterPro" id="IPR036390">
    <property type="entry name" value="WH_DNA-bd_sf"/>
</dbReference>
<dbReference type="Pfam" id="PF01047">
    <property type="entry name" value="MarR"/>
    <property type="match status" value="1"/>
</dbReference>
<dbReference type="EMBL" id="VJMG01000047">
    <property type="protein sequence ID" value="TRL36954.1"/>
    <property type="molecule type" value="Genomic_DNA"/>
</dbReference>
<dbReference type="PANTHER" id="PTHR33164">
    <property type="entry name" value="TRANSCRIPTIONAL REGULATOR, MARR FAMILY"/>
    <property type="match status" value="1"/>
</dbReference>
<evidence type="ECO:0000313" key="5">
    <source>
        <dbReference type="EMBL" id="TRL36954.1"/>
    </source>
</evidence>
<dbReference type="GO" id="GO:0003677">
    <property type="term" value="F:DNA binding"/>
    <property type="evidence" value="ECO:0007669"/>
    <property type="project" value="UniProtKB-KW"/>
</dbReference>
<dbReference type="Gene3D" id="1.10.10.10">
    <property type="entry name" value="Winged helix-like DNA-binding domain superfamily/Winged helix DNA-binding domain"/>
    <property type="match status" value="1"/>
</dbReference>
<gene>
    <name evidence="5" type="ORF">FNA46_15960</name>
</gene>
<evidence type="ECO:0000256" key="2">
    <source>
        <dbReference type="ARBA" id="ARBA00023125"/>
    </source>
</evidence>
<dbReference type="InterPro" id="IPR036388">
    <property type="entry name" value="WH-like_DNA-bd_sf"/>
</dbReference>
<dbReference type="GO" id="GO:0006950">
    <property type="term" value="P:response to stress"/>
    <property type="evidence" value="ECO:0007669"/>
    <property type="project" value="TreeGrafter"/>
</dbReference>
<dbReference type="AlphaFoldDB" id="A0A549T526"/>
<evidence type="ECO:0000313" key="6">
    <source>
        <dbReference type="Proteomes" id="UP000316801"/>
    </source>
</evidence>
<comment type="caution">
    <text evidence="5">The sequence shown here is derived from an EMBL/GenBank/DDBJ whole genome shotgun (WGS) entry which is preliminary data.</text>
</comment>
<dbReference type="PRINTS" id="PR00598">
    <property type="entry name" value="HTHMARR"/>
</dbReference>
<dbReference type="Proteomes" id="UP000316801">
    <property type="component" value="Unassembled WGS sequence"/>
</dbReference>
<protein>
    <submittedName>
        <fullName evidence="5">MarR family transcriptional regulator</fullName>
    </submittedName>
</protein>
<evidence type="ECO:0000256" key="1">
    <source>
        <dbReference type="ARBA" id="ARBA00023015"/>
    </source>
</evidence>
<dbReference type="RefSeq" id="WP_143126204.1">
    <property type="nucleotide sequence ID" value="NZ_VJMG01000047.1"/>
</dbReference>
<dbReference type="SUPFAM" id="SSF46785">
    <property type="entry name" value="Winged helix' DNA-binding domain"/>
    <property type="match status" value="1"/>
</dbReference>
<evidence type="ECO:0000259" key="4">
    <source>
        <dbReference type="PROSITE" id="PS50995"/>
    </source>
</evidence>
<dbReference type="PANTHER" id="PTHR33164:SF64">
    <property type="entry name" value="TRANSCRIPTIONAL REGULATOR SLYA"/>
    <property type="match status" value="1"/>
</dbReference>
<reference evidence="5 6" key="1">
    <citation type="submission" date="2019-07" db="EMBL/GenBank/DDBJ databases">
        <title>Ln-dependent methylotrophs.</title>
        <authorList>
            <person name="Tani A."/>
        </authorList>
    </citation>
    <scope>NUCLEOTIDE SEQUENCE [LARGE SCALE GENOMIC DNA]</scope>
    <source>
        <strain evidence="5 6">SM12</strain>
    </source>
</reference>
<accession>A0A549T526</accession>
<keyword evidence="1" id="KW-0805">Transcription regulation</keyword>
<proteinExistence type="predicted"/>